<keyword evidence="4 6" id="KW-0472">Membrane</keyword>
<name>A0A9W7C612_9STRA</name>
<dbReference type="PROSITE" id="PS50259">
    <property type="entry name" value="G_PROTEIN_RECEP_F3_4"/>
    <property type="match status" value="1"/>
</dbReference>
<feature type="transmembrane region" description="Helical" evidence="6">
    <location>
        <begin position="201"/>
        <end position="222"/>
    </location>
</feature>
<evidence type="ECO:0000256" key="2">
    <source>
        <dbReference type="ARBA" id="ARBA00022692"/>
    </source>
</evidence>
<feature type="transmembrane region" description="Helical" evidence="6">
    <location>
        <begin position="169"/>
        <end position="189"/>
    </location>
</feature>
<keyword evidence="10" id="KW-1185">Reference proteome</keyword>
<accession>A0A9W7C612</accession>
<sequence length="385" mass="41729">MPSKSLPHPLSLLSPLIKFLLLFILLIPSNSTPLPPPILDVHTYYPTLSSNITHSVGIDWIKSVIEREIVKIKAEESMLADNVTRSEIVFHEHEYTTSTSAFSKIWSEQNKSPLSLHILSTPPPLPPCPTILTSCSTLSTRLLTHSPSPSCTFLDDIEIDCEYTNWNSWLGGLTVLITFGSGGYLIWLFRRFPPLPLSQPLLTKFFLITLLLSLSLNLLYLLPPSPTLCTLRPLTFNLLFTLGFGTLCLKSWRVKVLWKGGLGRRRVTVGGVGGRLGGLGGVEVFLWGVGASSTVVGVAGMGASGRSAVAGGTILKSGVVHFGAGGERTSTEKRTEKRTEKTEKVSTVSGMNSVRRPAFVACDWGGRSGGGGDTVRDVEVGLERK</sequence>
<feature type="signal peptide" evidence="7">
    <location>
        <begin position="1"/>
        <end position="31"/>
    </location>
</feature>
<evidence type="ECO:0000256" key="3">
    <source>
        <dbReference type="ARBA" id="ARBA00022989"/>
    </source>
</evidence>
<dbReference type="GO" id="GO:0016020">
    <property type="term" value="C:membrane"/>
    <property type="evidence" value="ECO:0007669"/>
    <property type="project" value="UniProtKB-SubCell"/>
</dbReference>
<dbReference type="Pfam" id="PF00003">
    <property type="entry name" value="7tm_3"/>
    <property type="match status" value="1"/>
</dbReference>
<evidence type="ECO:0000256" key="4">
    <source>
        <dbReference type="ARBA" id="ARBA00023136"/>
    </source>
</evidence>
<keyword evidence="7" id="KW-0732">Signal</keyword>
<dbReference type="AlphaFoldDB" id="A0A9W7C612"/>
<evidence type="ECO:0000256" key="7">
    <source>
        <dbReference type="SAM" id="SignalP"/>
    </source>
</evidence>
<feature type="region of interest" description="Disordered" evidence="5">
    <location>
        <begin position="326"/>
        <end position="349"/>
    </location>
</feature>
<proteinExistence type="predicted"/>
<evidence type="ECO:0000313" key="10">
    <source>
        <dbReference type="Proteomes" id="UP001165122"/>
    </source>
</evidence>
<dbReference type="InterPro" id="IPR017978">
    <property type="entry name" value="GPCR_3_C"/>
</dbReference>
<evidence type="ECO:0000256" key="5">
    <source>
        <dbReference type="SAM" id="MobiDB-lite"/>
    </source>
</evidence>
<evidence type="ECO:0000256" key="6">
    <source>
        <dbReference type="SAM" id="Phobius"/>
    </source>
</evidence>
<evidence type="ECO:0000313" key="9">
    <source>
        <dbReference type="EMBL" id="GMI00306.1"/>
    </source>
</evidence>
<dbReference type="GO" id="GO:0004930">
    <property type="term" value="F:G protein-coupled receptor activity"/>
    <property type="evidence" value="ECO:0007669"/>
    <property type="project" value="InterPro"/>
</dbReference>
<keyword evidence="2 6" id="KW-0812">Transmembrane</keyword>
<feature type="compositionally biased region" description="Basic and acidic residues" evidence="5">
    <location>
        <begin position="329"/>
        <end position="344"/>
    </location>
</feature>
<dbReference type="Proteomes" id="UP001165122">
    <property type="component" value="Unassembled WGS sequence"/>
</dbReference>
<evidence type="ECO:0000259" key="8">
    <source>
        <dbReference type="PROSITE" id="PS50259"/>
    </source>
</evidence>
<reference evidence="10" key="1">
    <citation type="journal article" date="2023" name="Commun. Biol.">
        <title>Genome analysis of Parmales, the sister group of diatoms, reveals the evolutionary specialization of diatoms from phago-mixotrophs to photoautotrophs.</title>
        <authorList>
            <person name="Ban H."/>
            <person name="Sato S."/>
            <person name="Yoshikawa S."/>
            <person name="Yamada K."/>
            <person name="Nakamura Y."/>
            <person name="Ichinomiya M."/>
            <person name="Sato N."/>
            <person name="Blanc-Mathieu R."/>
            <person name="Endo H."/>
            <person name="Kuwata A."/>
            <person name="Ogata H."/>
        </authorList>
    </citation>
    <scope>NUCLEOTIDE SEQUENCE [LARGE SCALE GENOMIC DNA]</scope>
    <source>
        <strain evidence="10">NIES 3700</strain>
    </source>
</reference>
<comment type="subcellular location">
    <subcellularLocation>
        <location evidence="1">Membrane</location>
        <topology evidence="1">Multi-pass membrane protein</topology>
    </subcellularLocation>
</comment>
<feature type="domain" description="G-protein coupled receptors family 3 profile" evidence="8">
    <location>
        <begin position="190"/>
        <end position="254"/>
    </location>
</feature>
<keyword evidence="3 6" id="KW-1133">Transmembrane helix</keyword>
<organism evidence="9 10">
    <name type="scientific">Triparma laevis f. longispina</name>
    <dbReference type="NCBI Taxonomy" id="1714387"/>
    <lineage>
        <taxon>Eukaryota</taxon>
        <taxon>Sar</taxon>
        <taxon>Stramenopiles</taxon>
        <taxon>Ochrophyta</taxon>
        <taxon>Bolidophyceae</taxon>
        <taxon>Parmales</taxon>
        <taxon>Triparmaceae</taxon>
        <taxon>Triparma</taxon>
    </lineage>
</organism>
<evidence type="ECO:0000256" key="1">
    <source>
        <dbReference type="ARBA" id="ARBA00004141"/>
    </source>
</evidence>
<dbReference type="OrthoDB" id="10686906at2759"/>
<gene>
    <name evidence="9" type="ORF">TrLO_g11355</name>
</gene>
<feature type="chain" id="PRO_5040806318" description="G-protein coupled receptors family 3 profile domain-containing protein" evidence="7">
    <location>
        <begin position="32"/>
        <end position="385"/>
    </location>
</feature>
<comment type="caution">
    <text evidence="9">The sequence shown here is derived from an EMBL/GenBank/DDBJ whole genome shotgun (WGS) entry which is preliminary data.</text>
</comment>
<protein>
    <recommendedName>
        <fullName evidence="8">G-protein coupled receptors family 3 profile domain-containing protein</fullName>
    </recommendedName>
</protein>
<dbReference type="EMBL" id="BRXW01000021">
    <property type="protein sequence ID" value="GMI00306.1"/>
    <property type="molecule type" value="Genomic_DNA"/>
</dbReference>